<dbReference type="FunFam" id="3.40.50.300:FF:000137">
    <property type="entry name" value="Replication-associated recombination protein A"/>
    <property type="match status" value="1"/>
</dbReference>
<dbReference type="AlphaFoldDB" id="A0A1G1Y195"/>
<dbReference type="Gene3D" id="3.40.50.300">
    <property type="entry name" value="P-loop containing nucleotide triphosphate hydrolases"/>
    <property type="match status" value="1"/>
</dbReference>
<evidence type="ECO:0000313" key="8">
    <source>
        <dbReference type="EMBL" id="OGY46052.1"/>
    </source>
</evidence>
<evidence type="ECO:0000256" key="3">
    <source>
        <dbReference type="ARBA" id="ARBA00020776"/>
    </source>
</evidence>
<dbReference type="InterPro" id="IPR008921">
    <property type="entry name" value="DNA_pol3_clamp-load_cplx_C"/>
</dbReference>
<dbReference type="Gene3D" id="1.10.3710.10">
    <property type="entry name" value="DNA polymerase III clamp loader subunits, C-terminal domain"/>
    <property type="match status" value="1"/>
</dbReference>
<dbReference type="EMBL" id="MHIE01000008">
    <property type="protein sequence ID" value="OGY46052.1"/>
    <property type="molecule type" value="Genomic_DNA"/>
</dbReference>
<feature type="domain" description="AAA+ ATPase" evidence="7">
    <location>
        <begin position="52"/>
        <end position="169"/>
    </location>
</feature>
<keyword evidence="6" id="KW-0067">ATP-binding</keyword>
<dbReference type="CDD" id="cd18139">
    <property type="entry name" value="HLD_clamp_RarA"/>
    <property type="match status" value="1"/>
</dbReference>
<dbReference type="InterPro" id="IPR027417">
    <property type="entry name" value="P-loop_NTPase"/>
</dbReference>
<dbReference type="FunFam" id="1.10.8.60:FF:000029">
    <property type="entry name" value="Replication-associated recombination protein A"/>
    <property type="match status" value="1"/>
</dbReference>
<dbReference type="Pfam" id="PF16193">
    <property type="entry name" value="AAA_assoc_2"/>
    <property type="match status" value="1"/>
</dbReference>
<evidence type="ECO:0000313" key="9">
    <source>
        <dbReference type="Proteomes" id="UP000178240"/>
    </source>
</evidence>
<dbReference type="Pfam" id="PF00004">
    <property type="entry name" value="AAA"/>
    <property type="match status" value="1"/>
</dbReference>
<comment type="similarity">
    <text evidence="2">Belongs to the AAA ATPase family. RarA/MGS1/WRNIP1 subfamily.</text>
</comment>
<dbReference type="InterPro" id="IPR032423">
    <property type="entry name" value="AAA_assoc_2"/>
</dbReference>
<accession>A0A1G1Y195</accession>
<dbReference type="SMART" id="SM00382">
    <property type="entry name" value="AAA"/>
    <property type="match status" value="1"/>
</dbReference>
<dbReference type="InterPro" id="IPR051314">
    <property type="entry name" value="AAA_ATPase_RarA/MGS1/WRNIP1"/>
</dbReference>
<dbReference type="Gene3D" id="1.10.8.60">
    <property type="match status" value="1"/>
</dbReference>
<dbReference type="FunFam" id="1.20.272.10:FF:000001">
    <property type="entry name" value="Putative AAA family ATPase"/>
    <property type="match status" value="1"/>
</dbReference>
<evidence type="ECO:0000256" key="1">
    <source>
        <dbReference type="ARBA" id="ARBA00002393"/>
    </source>
</evidence>
<evidence type="ECO:0000256" key="2">
    <source>
        <dbReference type="ARBA" id="ARBA00008959"/>
    </source>
</evidence>
<gene>
    <name evidence="8" type="ORF">A2744_04020</name>
</gene>
<dbReference type="STRING" id="1797535.A2744_04020"/>
<dbReference type="InterPro" id="IPR003959">
    <property type="entry name" value="ATPase_AAA_core"/>
</dbReference>
<dbReference type="CDD" id="cd00009">
    <property type="entry name" value="AAA"/>
    <property type="match status" value="1"/>
</dbReference>
<dbReference type="GO" id="GO:0000731">
    <property type="term" value="P:DNA synthesis involved in DNA repair"/>
    <property type="evidence" value="ECO:0007669"/>
    <property type="project" value="TreeGrafter"/>
</dbReference>
<protein>
    <recommendedName>
        <fullName evidence="3">Replication-associated recombination protein A</fullName>
    </recommendedName>
</protein>
<dbReference type="GO" id="GO:0006261">
    <property type="term" value="P:DNA-templated DNA replication"/>
    <property type="evidence" value="ECO:0007669"/>
    <property type="project" value="TreeGrafter"/>
</dbReference>
<dbReference type="InterPro" id="IPR003593">
    <property type="entry name" value="AAA+_ATPase"/>
</dbReference>
<dbReference type="GO" id="GO:0003677">
    <property type="term" value="F:DNA binding"/>
    <property type="evidence" value="ECO:0007669"/>
    <property type="project" value="InterPro"/>
</dbReference>
<dbReference type="GO" id="GO:0016887">
    <property type="term" value="F:ATP hydrolysis activity"/>
    <property type="evidence" value="ECO:0007669"/>
    <property type="project" value="InterPro"/>
</dbReference>
<keyword evidence="4" id="KW-0235">DNA replication</keyword>
<evidence type="ECO:0000256" key="6">
    <source>
        <dbReference type="ARBA" id="ARBA00022840"/>
    </source>
</evidence>
<dbReference type="Pfam" id="PF12002">
    <property type="entry name" value="MgsA_C"/>
    <property type="match status" value="1"/>
</dbReference>
<comment type="caution">
    <text evidence="8">The sequence shown here is derived from an EMBL/GenBank/DDBJ whole genome shotgun (WGS) entry which is preliminary data.</text>
</comment>
<dbReference type="GO" id="GO:0005524">
    <property type="term" value="F:ATP binding"/>
    <property type="evidence" value="ECO:0007669"/>
    <property type="project" value="UniProtKB-KW"/>
</dbReference>
<evidence type="ECO:0000259" key="7">
    <source>
        <dbReference type="SMART" id="SM00382"/>
    </source>
</evidence>
<name>A0A1G1Y195_9BACT</name>
<dbReference type="GO" id="GO:0008047">
    <property type="term" value="F:enzyme activator activity"/>
    <property type="evidence" value="ECO:0007669"/>
    <property type="project" value="TreeGrafter"/>
</dbReference>
<dbReference type="GO" id="GO:0017116">
    <property type="term" value="F:single-stranded DNA helicase activity"/>
    <property type="evidence" value="ECO:0007669"/>
    <property type="project" value="TreeGrafter"/>
</dbReference>
<dbReference type="PANTHER" id="PTHR13779">
    <property type="entry name" value="WERNER HELICASE-INTERACTING PROTEIN 1 FAMILY MEMBER"/>
    <property type="match status" value="1"/>
</dbReference>
<comment type="function">
    <text evidence="1">DNA-dependent ATPase that plays important roles in cellular responses to stalled DNA replication processes.</text>
</comment>
<sequence length="416" mass="47127">MEDLFDQQLNQDLKTRAPLADRLRPQTLEDFVGQKEIVGQGKLLRQALERDEIPSMIFWGPPGVGKSTLARIIANLTKSDFVQFSAVASGVKEFRAVIKAAEERRKFHQQRTILFIDEIHRWNKAQQDGLLPYVEKGVITLIGATTENPSFEVNSALLSRCRVFVLNQLTEHDLELILNRSLKQGFGDLRIEVSDQTLRFLASMANGDARIALNALEFAVGAVKPDERGRIILDQEIIKEALQKSHYLYDKDGEQHYNLISALHKSVRGGNADAALYWLGRMLEAGEDPLYVARRLIRLAVEDIGLANSAALEQAVACYQGCHFLGMPECDIILAQCVVYLTKSKKSVAIYQAYGQVKQDVKNTMDEPVPLHLRNAPTKLMKELGYGQDYKYSPDYDWREDQEYLPDKLKGNKYLR</sequence>
<dbReference type="InterPro" id="IPR021886">
    <property type="entry name" value="MgsA_C"/>
</dbReference>
<dbReference type="SUPFAM" id="SSF48019">
    <property type="entry name" value="post-AAA+ oligomerization domain-like"/>
    <property type="match status" value="1"/>
</dbReference>
<dbReference type="Gene3D" id="1.20.272.10">
    <property type="match status" value="1"/>
</dbReference>
<keyword evidence="5" id="KW-0547">Nucleotide-binding</keyword>
<dbReference type="SUPFAM" id="SSF52540">
    <property type="entry name" value="P-loop containing nucleoside triphosphate hydrolases"/>
    <property type="match status" value="1"/>
</dbReference>
<reference evidence="8 9" key="1">
    <citation type="journal article" date="2016" name="Nat. Commun.">
        <title>Thousands of microbial genomes shed light on interconnected biogeochemical processes in an aquifer system.</title>
        <authorList>
            <person name="Anantharaman K."/>
            <person name="Brown C.T."/>
            <person name="Hug L.A."/>
            <person name="Sharon I."/>
            <person name="Castelle C.J."/>
            <person name="Probst A.J."/>
            <person name="Thomas B.C."/>
            <person name="Singh A."/>
            <person name="Wilkins M.J."/>
            <person name="Karaoz U."/>
            <person name="Brodie E.L."/>
            <person name="Williams K.H."/>
            <person name="Hubbard S.S."/>
            <person name="Banfield J.F."/>
        </authorList>
    </citation>
    <scope>NUCLEOTIDE SEQUENCE [LARGE SCALE GENOMIC DNA]</scope>
</reference>
<dbReference type="Proteomes" id="UP000178240">
    <property type="component" value="Unassembled WGS sequence"/>
</dbReference>
<proteinExistence type="inferred from homology"/>
<evidence type="ECO:0000256" key="4">
    <source>
        <dbReference type="ARBA" id="ARBA00022705"/>
    </source>
</evidence>
<evidence type="ECO:0000256" key="5">
    <source>
        <dbReference type="ARBA" id="ARBA00022741"/>
    </source>
</evidence>
<dbReference type="PANTHER" id="PTHR13779:SF7">
    <property type="entry name" value="ATPASE WRNIP1"/>
    <property type="match status" value="1"/>
</dbReference>
<organism evidence="8 9">
    <name type="scientific">Candidatus Buchananbacteria bacterium RIFCSPHIGHO2_01_FULL_44_11</name>
    <dbReference type="NCBI Taxonomy" id="1797535"/>
    <lineage>
        <taxon>Bacteria</taxon>
        <taxon>Candidatus Buchananiibacteriota</taxon>
    </lineage>
</organism>